<protein>
    <recommendedName>
        <fullName evidence="3">AlpA family transcriptional regulator</fullName>
    </recommendedName>
</protein>
<reference evidence="1 2" key="1">
    <citation type="submission" date="2014-07" db="EMBL/GenBank/DDBJ databases">
        <title>Draft Genome Sequences of Environmental Pseudomonas syringae strains.</title>
        <authorList>
            <person name="Baltrus D.A."/>
            <person name="Berge O."/>
            <person name="Morris C."/>
        </authorList>
    </citation>
    <scope>NUCLEOTIDE SEQUENCE [LARGE SCALE GENOMIC DNA]</scope>
    <source>
        <strain evidence="1 2">CEB003</strain>
    </source>
</reference>
<evidence type="ECO:0000313" key="2">
    <source>
        <dbReference type="Proteomes" id="UP000028643"/>
    </source>
</evidence>
<dbReference type="PATRIC" id="fig|317.174.peg.2724"/>
<dbReference type="Gene3D" id="1.10.238.160">
    <property type="match status" value="1"/>
</dbReference>
<dbReference type="Pfam" id="PF05930">
    <property type="entry name" value="Phage_AlpA"/>
    <property type="match status" value="1"/>
</dbReference>
<evidence type="ECO:0000313" key="1">
    <source>
        <dbReference type="EMBL" id="KFE51175.1"/>
    </source>
</evidence>
<gene>
    <name evidence="1" type="ORF">IV02_13255</name>
</gene>
<dbReference type="PANTHER" id="PTHR36154:SF1">
    <property type="entry name" value="DNA-BINDING TRANSCRIPTIONAL ACTIVATOR ALPA"/>
    <property type="match status" value="1"/>
</dbReference>
<proteinExistence type="predicted"/>
<comment type="caution">
    <text evidence="1">The sequence shown here is derived from an EMBL/GenBank/DDBJ whole genome shotgun (WGS) entry which is preliminary data.</text>
</comment>
<accession>A0A085V6W2</accession>
<name>A0A085V6W2_PSESX</name>
<dbReference type="PANTHER" id="PTHR36154">
    <property type="entry name" value="DNA-BINDING TRANSCRIPTIONAL ACTIVATOR ALPA"/>
    <property type="match status" value="1"/>
</dbReference>
<dbReference type="Proteomes" id="UP000028643">
    <property type="component" value="Unassembled WGS sequence"/>
</dbReference>
<sequence>MNNQESSSQLPPRKFSELHQQAQIYDATTTLIRIDDVMAMVGLSRATIYKLMQRDDCRFPSPVKLSSSTARGAPVGWVLAEIQDWVHARIADRSKEAA</sequence>
<dbReference type="AlphaFoldDB" id="A0A085V6W2"/>
<organism evidence="1 2">
    <name type="scientific">Pseudomonas syringae</name>
    <dbReference type="NCBI Taxonomy" id="317"/>
    <lineage>
        <taxon>Bacteria</taxon>
        <taxon>Pseudomonadati</taxon>
        <taxon>Pseudomonadota</taxon>
        <taxon>Gammaproteobacteria</taxon>
        <taxon>Pseudomonadales</taxon>
        <taxon>Pseudomonadaceae</taxon>
        <taxon>Pseudomonas</taxon>
    </lineage>
</organism>
<dbReference type="InterPro" id="IPR052931">
    <property type="entry name" value="Prophage_regulatory_activator"/>
</dbReference>
<dbReference type="EMBL" id="JPQT01000105">
    <property type="protein sequence ID" value="KFE51175.1"/>
    <property type="molecule type" value="Genomic_DNA"/>
</dbReference>
<evidence type="ECO:0008006" key="3">
    <source>
        <dbReference type="Google" id="ProtNLM"/>
    </source>
</evidence>
<dbReference type="RefSeq" id="WP_047575392.1">
    <property type="nucleotide sequence ID" value="NZ_JPQT01000105.1"/>
</dbReference>
<dbReference type="InterPro" id="IPR010260">
    <property type="entry name" value="AlpA"/>
</dbReference>